<keyword evidence="6" id="KW-0573">Peptidoglycan synthesis</keyword>
<gene>
    <name evidence="17" type="ORF">ACFPN5_03150</name>
</gene>
<dbReference type="PANTHER" id="PTHR30474:SF2">
    <property type="entry name" value="PEPTIDOGLYCAN GLYCOSYLTRANSFERASE FTSW-RELATED"/>
    <property type="match status" value="1"/>
</dbReference>
<keyword evidence="2" id="KW-0328">Glycosyltransferase</keyword>
<dbReference type="PANTHER" id="PTHR30474">
    <property type="entry name" value="CELL CYCLE PROTEIN"/>
    <property type="match status" value="1"/>
</dbReference>
<keyword evidence="4 16" id="KW-0812">Transmembrane</keyword>
<feature type="transmembrane region" description="Helical" evidence="16">
    <location>
        <begin position="291"/>
        <end position="315"/>
    </location>
</feature>
<evidence type="ECO:0000256" key="9">
    <source>
        <dbReference type="ARBA" id="ARBA00032370"/>
    </source>
</evidence>
<dbReference type="EMBL" id="JBHSMU010000004">
    <property type="protein sequence ID" value="MFC5458807.1"/>
    <property type="molecule type" value="Genomic_DNA"/>
</dbReference>
<evidence type="ECO:0000256" key="16">
    <source>
        <dbReference type="SAM" id="Phobius"/>
    </source>
</evidence>
<reference evidence="18" key="1">
    <citation type="journal article" date="2019" name="Int. J. Syst. Evol. Microbiol.">
        <title>The Global Catalogue of Microorganisms (GCM) 10K type strain sequencing project: providing services to taxonomists for standard genome sequencing and annotation.</title>
        <authorList>
            <consortium name="The Broad Institute Genomics Platform"/>
            <consortium name="The Broad Institute Genome Sequencing Center for Infectious Disease"/>
            <person name="Wu L."/>
            <person name="Ma J."/>
        </authorList>
    </citation>
    <scope>NUCLEOTIDE SEQUENCE [LARGE SCALE GENOMIC DNA]</scope>
    <source>
        <strain evidence="18">KACC 12649</strain>
    </source>
</reference>
<evidence type="ECO:0000256" key="15">
    <source>
        <dbReference type="ARBA" id="ARBA00049902"/>
    </source>
</evidence>
<organism evidence="17 18">
    <name type="scientific">Massilia niabensis</name>
    <dbReference type="NCBI Taxonomy" id="544910"/>
    <lineage>
        <taxon>Bacteria</taxon>
        <taxon>Pseudomonadati</taxon>
        <taxon>Pseudomonadota</taxon>
        <taxon>Betaproteobacteria</taxon>
        <taxon>Burkholderiales</taxon>
        <taxon>Oxalobacteraceae</taxon>
        <taxon>Telluria group</taxon>
        <taxon>Massilia</taxon>
    </lineage>
</organism>
<name>A0ABW0L1L6_9BURK</name>
<evidence type="ECO:0000256" key="14">
    <source>
        <dbReference type="ARBA" id="ARBA00044770"/>
    </source>
</evidence>
<sequence length="778" mass="81215">MRAARLVAGAILLVLCALQGLALLRSPPMHMPARIDIQLAPGAAAELGRDALAVPGSGAGLRLRRDEHGRWWAASADGALRLERAGRQTRSSSMVLAPGARFHLGAQHYTVDAVDGQAVRFSDGRQAWRYDGASVWRDGELLAACPGAGPGARLAGAWNRWLPRLVPVLAIERPLGFGGNLSCGTQVGNAHAEPGSAVLRIVDGAPLLTAATGSRRTPLLVERGGLPFELALAEQALDGVSAITIGRTRMATDLRDGALQLHPTSRVAVRSEARAALPEGVRWQWERRDPWAWPAWATPFAIAAVAAGALAFAMALRTRVRGKLPDAARLGAGIALAVAGLAMLLAQRAGAAPGVAWSLLLCWGALWYGLAWRGAGAVVACGVLLLAAGLLLQLELGLGAPDTSWLRHFQKTAAVIALGMGSAGAFASRRRVPGGIPMIQARAESLLLLLAACALAALLLQVGWGNETGVFDLQPVEFAKLALTALAAHCIALGLGGRTGTGSAGALLRWLRLAAPALLFVVLLGVALVQVDDYSPLILLLVWGAAMLLAWSFAARRPGAALAVAAMAWACLAMLMVLRGAAVDGASGWSFYGERFGVWLDPAAHPHTGQQLLLGAAAITGGGWFGADGIFGLTALGQGAFEALAIPAVQDDFAPSFLLQRHGLIAGLALWTLQAAFLCALLHAALRAWQGAVLARDFRHAWAGRFRCFVLCGGAAFLFGHFLLSWGTNLAFFPIMGQPMSFLSAGGSHLLFFIFPLLAFAAAGAPVDGGARPIIEEN</sequence>
<keyword evidence="8 16" id="KW-0472">Membrane</keyword>
<feature type="transmembrane region" description="Helical" evidence="16">
    <location>
        <begin position="327"/>
        <end position="345"/>
    </location>
</feature>
<evidence type="ECO:0000256" key="1">
    <source>
        <dbReference type="ARBA" id="ARBA00004141"/>
    </source>
</evidence>
<comment type="caution">
    <text evidence="17">The sequence shown here is derived from an EMBL/GenBank/DDBJ whole genome shotgun (WGS) entry which is preliminary data.</text>
</comment>
<evidence type="ECO:0000256" key="7">
    <source>
        <dbReference type="ARBA" id="ARBA00022989"/>
    </source>
</evidence>
<feature type="transmembrane region" description="Helical" evidence="16">
    <location>
        <begin position="351"/>
        <end position="370"/>
    </location>
</feature>
<keyword evidence="7 16" id="KW-1133">Transmembrane helix</keyword>
<evidence type="ECO:0000256" key="12">
    <source>
        <dbReference type="ARBA" id="ARBA00041185"/>
    </source>
</evidence>
<feature type="transmembrane region" description="Helical" evidence="16">
    <location>
        <begin position="537"/>
        <end position="554"/>
    </location>
</feature>
<protein>
    <recommendedName>
        <fullName evidence="12">Probable peptidoglycan glycosyltransferase FtsW</fullName>
        <ecNumber evidence="14">2.4.99.28</ecNumber>
    </recommendedName>
    <alternativeName>
        <fullName evidence="13">Cell division protein FtsW</fullName>
    </alternativeName>
    <alternativeName>
        <fullName evidence="10">Cell wall polymerase</fullName>
    </alternativeName>
    <alternativeName>
        <fullName evidence="9">Peptidoglycan polymerase</fullName>
    </alternativeName>
</protein>
<keyword evidence="3" id="KW-0808">Transferase</keyword>
<evidence type="ECO:0000256" key="13">
    <source>
        <dbReference type="ARBA" id="ARBA00041418"/>
    </source>
</evidence>
<dbReference type="InterPro" id="IPR001182">
    <property type="entry name" value="FtsW/RodA"/>
</dbReference>
<evidence type="ECO:0000256" key="4">
    <source>
        <dbReference type="ARBA" id="ARBA00022692"/>
    </source>
</evidence>
<keyword evidence="18" id="KW-1185">Reference proteome</keyword>
<keyword evidence="5" id="KW-0133">Cell shape</keyword>
<feature type="transmembrane region" description="Helical" evidence="16">
    <location>
        <begin position="746"/>
        <end position="765"/>
    </location>
</feature>
<feature type="transmembrane region" description="Helical" evidence="16">
    <location>
        <begin position="561"/>
        <end position="582"/>
    </location>
</feature>
<feature type="transmembrane region" description="Helical" evidence="16">
    <location>
        <begin position="446"/>
        <end position="466"/>
    </location>
</feature>
<evidence type="ECO:0000256" key="2">
    <source>
        <dbReference type="ARBA" id="ARBA00022676"/>
    </source>
</evidence>
<proteinExistence type="inferred from homology"/>
<feature type="transmembrane region" description="Helical" evidence="16">
    <location>
        <begin position="478"/>
        <end position="498"/>
    </location>
</feature>
<evidence type="ECO:0000256" key="6">
    <source>
        <dbReference type="ARBA" id="ARBA00022984"/>
    </source>
</evidence>
<evidence type="ECO:0000256" key="3">
    <source>
        <dbReference type="ARBA" id="ARBA00022679"/>
    </source>
</evidence>
<feature type="transmembrane region" description="Helical" evidence="16">
    <location>
        <begin position="408"/>
        <end position="426"/>
    </location>
</feature>
<evidence type="ECO:0000313" key="18">
    <source>
        <dbReference type="Proteomes" id="UP001596050"/>
    </source>
</evidence>
<dbReference type="EC" id="2.4.99.28" evidence="14"/>
<evidence type="ECO:0000313" key="17">
    <source>
        <dbReference type="EMBL" id="MFC5458807.1"/>
    </source>
</evidence>
<evidence type="ECO:0000256" key="8">
    <source>
        <dbReference type="ARBA" id="ARBA00023136"/>
    </source>
</evidence>
<comment type="subcellular location">
    <subcellularLocation>
        <location evidence="1">Membrane</location>
        <topology evidence="1">Multi-pass membrane protein</topology>
    </subcellularLocation>
</comment>
<evidence type="ECO:0000256" key="11">
    <source>
        <dbReference type="ARBA" id="ARBA00038053"/>
    </source>
</evidence>
<dbReference type="Pfam" id="PF01098">
    <property type="entry name" value="FTSW_RODA_SPOVE"/>
    <property type="match status" value="1"/>
</dbReference>
<feature type="transmembrane region" description="Helical" evidence="16">
    <location>
        <begin position="377"/>
        <end position="396"/>
    </location>
</feature>
<comment type="catalytic activity">
    <reaction evidence="15">
        <text>[GlcNAc-(1-&gt;4)-Mur2Ac(oyl-L-Ala-gamma-D-Glu-L-Lys-D-Ala-D-Ala)](n)-di-trans,octa-cis-undecaprenyl diphosphate + beta-D-GlcNAc-(1-&gt;4)-Mur2Ac(oyl-L-Ala-gamma-D-Glu-L-Lys-D-Ala-D-Ala)-di-trans,octa-cis-undecaprenyl diphosphate = [GlcNAc-(1-&gt;4)-Mur2Ac(oyl-L-Ala-gamma-D-Glu-L-Lys-D-Ala-D-Ala)](n+1)-di-trans,octa-cis-undecaprenyl diphosphate + di-trans,octa-cis-undecaprenyl diphosphate + H(+)</text>
        <dbReference type="Rhea" id="RHEA:23708"/>
        <dbReference type="Rhea" id="RHEA-COMP:9602"/>
        <dbReference type="Rhea" id="RHEA-COMP:9603"/>
        <dbReference type="ChEBI" id="CHEBI:15378"/>
        <dbReference type="ChEBI" id="CHEBI:58405"/>
        <dbReference type="ChEBI" id="CHEBI:60033"/>
        <dbReference type="ChEBI" id="CHEBI:78435"/>
        <dbReference type="EC" id="2.4.99.28"/>
    </reaction>
</comment>
<accession>A0ABW0L1L6</accession>
<feature type="transmembrane region" description="Helical" evidence="16">
    <location>
        <begin position="510"/>
        <end position="531"/>
    </location>
</feature>
<evidence type="ECO:0000256" key="5">
    <source>
        <dbReference type="ARBA" id="ARBA00022960"/>
    </source>
</evidence>
<comment type="similarity">
    <text evidence="11">Belongs to the SEDS family. FtsW subfamily.</text>
</comment>
<dbReference type="RefSeq" id="WP_379780022.1">
    <property type="nucleotide sequence ID" value="NZ_JBHSMU010000004.1"/>
</dbReference>
<feature type="transmembrane region" description="Helical" evidence="16">
    <location>
        <begin position="664"/>
        <end position="686"/>
    </location>
</feature>
<feature type="transmembrane region" description="Helical" evidence="16">
    <location>
        <begin position="706"/>
        <end position="726"/>
    </location>
</feature>
<dbReference type="Proteomes" id="UP001596050">
    <property type="component" value="Unassembled WGS sequence"/>
</dbReference>
<evidence type="ECO:0000256" key="10">
    <source>
        <dbReference type="ARBA" id="ARBA00033270"/>
    </source>
</evidence>